<dbReference type="GeneID" id="77928248"/>
<protein>
    <submittedName>
        <fullName evidence="2">Uncharacterized protein</fullName>
    </submittedName>
</protein>
<evidence type="ECO:0000313" key="3">
    <source>
        <dbReference type="Proteomes" id="UP000503454"/>
    </source>
</evidence>
<dbReference type="EMBL" id="MT024872">
    <property type="protein sequence ID" value="QIN94680.1"/>
    <property type="molecule type" value="Genomic_DNA"/>
</dbReference>
<sequence>MAFYNVTSFWYDEATGNIFVHLVKDVDVSYDHLPEESAQDIYEAQIYLDGGLNLIGKSRPSSTDGTIQGGLYGRGAGSPETPPAQPLESAPS</sequence>
<dbReference type="RefSeq" id="YP_010652436.1">
    <property type="nucleotide sequence ID" value="NC_070786.1"/>
</dbReference>
<evidence type="ECO:0000313" key="2">
    <source>
        <dbReference type="EMBL" id="QIN94680.1"/>
    </source>
</evidence>
<gene>
    <name evidence="2" type="primary">149</name>
    <name evidence="2" type="ORF">SEA_MUNTAHA_149</name>
</gene>
<name>A0A6G8R399_9CAUD</name>
<feature type="compositionally biased region" description="Gly residues" evidence="1">
    <location>
        <begin position="67"/>
        <end position="76"/>
    </location>
</feature>
<proteinExistence type="predicted"/>
<keyword evidence="3" id="KW-1185">Reference proteome</keyword>
<dbReference type="KEGG" id="vg:77928248"/>
<organism evidence="2 3">
    <name type="scientific">Streptomyces phage Muntaha</name>
    <dbReference type="NCBI Taxonomy" id="2713269"/>
    <lineage>
        <taxon>Viruses</taxon>
        <taxon>Duplodnaviria</taxon>
        <taxon>Heunggongvirae</taxon>
        <taxon>Uroviricota</taxon>
        <taxon>Caudoviricetes</taxon>
        <taxon>Stanwilliamsviridae</taxon>
        <taxon>Loccivirinae</taxon>
        <taxon>Wakandavirus</taxon>
        <taxon>Wakandavirus muntaha</taxon>
    </lineage>
</organism>
<accession>A0A6G8R399</accession>
<reference evidence="2 3" key="1">
    <citation type="submission" date="2020-02" db="EMBL/GenBank/DDBJ databases">
        <authorList>
            <person name="Yaqubi I.B."/>
            <person name="Almaguer A.N."/>
            <person name="Torres S.A."/>
            <person name="Nayek S."/>
            <person name="Bhuiyan S."/>
            <person name="Hughes L.E."/>
            <person name="Garlena R.A."/>
            <person name="Russell D.A."/>
            <person name="Pope W.H."/>
            <person name="Jacobs-Sera D."/>
            <person name="Hatfull G.F."/>
        </authorList>
    </citation>
    <scope>NUCLEOTIDE SEQUENCE [LARGE SCALE GENOMIC DNA]</scope>
</reference>
<dbReference type="Proteomes" id="UP000503454">
    <property type="component" value="Segment"/>
</dbReference>
<feature type="region of interest" description="Disordered" evidence="1">
    <location>
        <begin position="58"/>
        <end position="92"/>
    </location>
</feature>
<evidence type="ECO:0000256" key="1">
    <source>
        <dbReference type="SAM" id="MobiDB-lite"/>
    </source>
</evidence>